<name>A0A154BWW7_ANASB</name>
<dbReference type="Pfam" id="PF13649">
    <property type="entry name" value="Methyltransf_25"/>
    <property type="match status" value="1"/>
</dbReference>
<protein>
    <submittedName>
        <fullName evidence="4">Methyltransferase type 11</fullName>
    </submittedName>
</protein>
<dbReference type="GO" id="GO:0008168">
    <property type="term" value="F:methyltransferase activity"/>
    <property type="evidence" value="ECO:0007669"/>
    <property type="project" value="UniProtKB-KW"/>
</dbReference>
<dbReference type="Proteomes" id="UP000076268">
    <property type="component" value="Unassembled WGS sequence"/>
</dbReference>
<dbReference type="PANTHER" id="PTHR43861:SF1">
    <property type="entry name" value="TRANS-ACONITATE 2-METHYLTRANSFERASE"/>
    <property type="match status" value="1"/>
</dbReference>
<dbReference type="InterPro" id="IPR041698">
    <property type="entry name" value="Methyltransf_25"/>
</dbReference>
<keyword evidence="2 4" id="KW-0808">Transferase</keyword>
<evidence type="ECO:0000313" key="5">
    <source>
        <dbReference type="Proteomes" id="UP000076268"/>
    </source>
</evidence>
<evidence type="ECO:0000313" key="4">
    <source>
        <dbReference type="EMBL" id="KYZ78290.1"/>
    </source>
</evidence>
<feature type="domain" description="Methyltransferase" evidence="3">
    <location>
        <begin position="7"/>
        <end position="82"/>
    </location>
</feature>
<dbReference type="GO" id="GO:0032259">
    <property type="term" value="P:methylation"/>
    <property type="evidence" value="ECO:0007669"/>
    <property type="project" value="UniProtKB-KW"/>
</dbReference>
<evidence type="ECO:0000256" key="1">
    <source>
        <dbReference type="ARBA" id="ARBA00022603"/>
    </source>
</evidence>
<dbReference type="Gene3D" id="3.40.50.150">
    <property type="entry name" value="Vaccinia Virus protein VP39"/>
    <property type="match status" value="1"/>
</dbReference>
<sequence>MAKQLFAAKPMQITGVDLSEEMVKLARSNVPAGDFYTQDIRKLDFPRDHFNAIVMSFCIVHLSDEESYRLLANAINWLYPGGILYLSFMEGKKAGFETTSFSEEPIYFNYFKGNVIEKFLVSNGITILQMVRQNYNELDGSVTTDIFIFGKKD</sequence>
<accession>A0A154BWW7</accession>
<reference evidence="4 5" key="1">
    <citation type="submission" date="2016-02" db="EMBL/GenBank/DDBJ databases">
        <title>Anaerosporomusa subterraneum gen. nov., sp. nov., a spore-forming obligate anaerobe isolated from saprolite.</title>
        <authorList>
            <person name="Choi J.K."/>
            <person name="Shah M."/>
            <person name="Yee N."/>
        </authorList>
    </citation>
    <scope>NUCLEOTIDE SEQUENCE [LARGE SCALE GENOMIC DNA]</scope>
    <source>
        <strain evidence="4 5">RU4</strain>
    </source>
</reference>
<comment type="caution">
    <text evidence="4">The sequence shown here is derived from an EMBL/GenBank/DDBJ whole genome shotgun (WGS) entry which is preliminary data.</text>
</comment>
<evidence type="ECO:0000259" key="3">
    <source>
        <dbReference type="Pfam" id="PF13649"/>
    </source>
</evidence>
<organism evidence="4 5">
    <name type="scientific">Anaerosporomusa subterranea</name>
    <dbReference type="NCBI Taxonomy" id="1794912"/>
    <lineage>
        <taxon>Bacteria</taxon>
        <taxon>Bacillati</taxon>
        <taxon>Bacillota</taxon>
        <taxon>Negativicutes</taxon>
        <taxon>Acetonemataceae</taxon>
        <taxon>Anaerosporomusa</taxon>
    </lineage>
</organism>
<dbReference type="STRING" id="1794912.AXX12_00105"/>
<dbReference type="CDD" id="cd02440">
    <property type="entry name" value="AdoMet_MTases"/>
    <property type="match status" value="1"/>
</dbReference>
<gene>
    <name evidence="4" type="ORF">AXX12_00105</name>
</gene>
<dbReference type="AlphaFoldDB" id="A0A154BWW7"/>
<dbReference type="EMBL" id="LSGP01000001">
    <property type="protein sequence ID" value="KYZ78290.1"/>
    <property type="molecule type" value="Genomic_DNA"/>
</dbReference>
<dbReference type="SUPFAM" id="SSF53335">
    <property type="entry name" value="S-adenosyl-L-methionine-dependent methyltransferases"/>
    <property type="match status" value="1"/>
</dbReference>
<keyword evidence="5" id="KW-1185">Reference proteome</keyword>
<evidence type="ECO:0000256" key="2">
    <source>
        <dbReference type="ARBA" id="ARBA00022679"/>
    </source>
</evidence>
<dbReference type="PANTHER" id="PTHR43861">
    <property type="entry name" value="TRANS-ACONITATE 2-METHYLTRANSFERASE-RELATED"/>
    <property type="match status" value="1"/>
</dbReference>
<dbReference type="InterPro" id="IPR029063">
    <property type="entry name" value="SAM-dependent_MTases_sf"/>
</dbReference>
<keyword evidence="1 4" id="KW-0489">Methyltransferase</keyword>
<proteinExistence type="predicted"/>